<comment type="caution">
    <text evidence="1">The sequence shown here is derived from an EMBL/GenBank/DDBJ whole genome shotgun (WGS) entry which is preliminary data.</text>
</comment>
<evidence type="ECO:0000313" key="1">
    <source>
        <dbReference type="EMBL" id="ETE71920.1"/>
    </source>
</evidence>
<gene>
    <name evidence="1" type="primary">Esyt1</name>
    <name evidence="1" type="ORF">L345_02275</name>
</gene>
<feature type="non-terminal residue" evidence="1">
    <location>
        <position position="1"/>
    </location>
</feature>
<name>V8PC44_OPHHA</name>
<dbReference type="AlphaFoldDB" id="V8PC44"/>
<protein>
    <submittedName>
        <fullName evidence="1">Extended synaptotagmin-1</fullName>
    </submittedName>
</protein>
<organism evidence="1 2">
    <name type="scientific">Ophiophagus hannah</name>
    <name type="common">King cobra</name>
    <name type="synonym">Naja hannah</name>
    <dbReference type="NCBI Taxonomy" id="8665"/>
    <lineage>
        <taxon>Eukaryota</taxon>
        <taxon>Metazoa</taxon>
        <taxon>Chordata</taxon>
        <taxon>Craniata</taxon>
        <taxon>Vertebrata</taxon>
        <taxon>Euteleostomi</taxon>
        <taxon>Lepidosauria</taxon>
        <taxon>Squamata</taxon>
        <taxon>Bifurcata</taxon>
        <taxon>Unidentata</taxon>
        <taxon>Episquamata</taxon>
        <taxon>Toxicofera</taxon>
        <taxon>Serpentes</taxon>
        <taxon>Colubroidea</taxon>
        <taxon>Elapidae</taxon>
        <taxon>Elapinae</taxon>
        <taxon>Ophiophagus</taxon>
    </lineage>
</organism>
<dbReference type="EMBL" id="AZIM01000294">
    <property type="protein sequence ID" value="ETE71920.1"/>
    <property type="molecule type" value="Genomic_DNA"/>
</dbReference>
<proteinExistence type="predicted"/>
<keyword evidence="2" id="KW-1185">Reference proteome</keyword>
<reference evidence="1 2" key="1">
    <citation type="journal article" date="2013" name="Proc. Natl. Acad. Sci. U.S.A.">
        <title>The king cobra genome reveals dynamic gene evolution and adaptation in the snake venom system.</title>
        <authorList>
            <person name="Vonk F.J."/>
            <person name="Casewell N.R."/>
            <person name="Henkel C.V."/>
            <person name="Heimberg A.M."/>
            <person name="Jansen H.J."/>
            <person name="McCleary R.J."/>
            <person name="Kerkkamp H.M."/>
            <person name="Vos R.A."/>
            <person name="Guerreiro I."/>
            <person name="Calvete J.J."/>
            <person name="Wuster W."/>
            <person name="Woods A.E."/>
            <person name="Logan J.M."/>
            <person name="Harrison R.A."/>
            <person name="Castoe T.A."/>
            <person name="de Koning A.P."/>
            <person name="Pollock D.D."/>
            <person name="Yandell M."/>
            <person name="Calderon D."/>
            <person name="Renjifo C."/>
            <person name="Currier R.B."/>
            <person name="Salgado D."/>
            <person name="Pla D."/>
            <person name="Sanz L."/>
            <person name="Hyder A.S."/>
            <person name="Ribeiro J.M."/>
            <person name="Arntzen J.W."/>
            <person name="van den Thillart G.E."/>
            <person name="Boetzer M."/>
            <person name="Pirovano W."/>
            <person name="Dirks R.P."/>
            <person name="Spaink H.P."/>
            <person name="Duboule D."/>
            <person name="McGlinn E."/>
            <person name="Kini R.M."/>
            <person name="Richardson M.K."/>
        </authorList>
    </citation>
    <scope>NUCLEOTIDE SEQUENCE</scope>
    <source>
        <tissue evidence="1">Blood</tissue>
    </source>
</reference>
<accession>V8PC44</accession>
<dbReference type="Proteomes" id="UP000018936">
    <property type="component" value="Unassembled WGS sequence"/>
</dbReference>
<sequence>MQFAARLSSTFLSPRGEQTLLPLCPTSHPIGSDLSNGIFPSISPLPSAFLMVALFFCINLELADTPLGQLHMTVWYNMDARKLIVIIHACR</sequence>
<evidence type="ECO:0000313" key="2">
    <source>
        <dbReference type="Proteomes" id="UP000018936"/>
    </source>
</evidence>